<accession>A0A1C9EH22</accession>
<sequence length="96" mass="10620">MTATAPYSVIWFEGTPDAPVKKTRNGFATFDAAEVWAQTRINGTTLPNVDLDPHRKEWTNQHGMTFTLVAGKVYETGVFDGPNRFAFIGLDKKAVS</sequence>
<name>A0A1C9EH22_9CAUD</name>
<dbReference type="Proteomes" id="UP000204231">
    <property type="component" value="Segment"/>
</dbReference>
<dbReference type="KEGG" id="vg:29066436"/>
<gene>
    <name evidence="1" type="ORF">SEA_TONENILI_38</name>
</gene>
<organism evidence="1 2">
    <name type="scientific">Mycobacterium phage Tonenili</name>
    <dbReference type="NCBI Taxonomy" id="1891703"/>
    <lineage>
        <taxon>Viruses</taxon>
        <taxon>Duplodnaviria</taxon>
        <taxon>Heunggongvirae</taxon>
        <taxon>Uroviricota</taxon>
        <taxon>Caudoviricetes</taxon>
        <taxon>Ceeclamvirinae</taxon>
        <taxon>Bixzunavirus</taxon>
        <taxon>Bixzunavirus tonenili</taxon>
    </lineage>
</organism>
<keyword evidence="2" id="KW-1185">Reference proteome</keyword>
<dbReference type="GeneID" id="29066436"/>
<reference evidence="1 2" key="1">
    <citation type="submission" date="2016-08" db="EMBL/GenBank/DDBJ databases">
        <authorList>
            <person name="Acevedo E."/>
            <person name="Azhar M."/>
            <person name="Golebiewska U.P."/>
            <person name="Grzywna D."/>
            <person name="Guardiola R."/>
            <person name="Jackson O."/>
            <person name="John N."/>
            <person name="Kanavatsas C."/>
            <person name="Khan S."/>
            <person name="Leong J."/>
            <person name="Mansilla E."/>
            <person name="Muladjanov Y."/>
            <person name="Nouel J."/>
            <person name="Oh S."/>
            <person name="Oppedisano M."/>
            <person name="Sajid A."/>
            <person name="Samper M."/>
            <person name="Ugbeva O."/>
            <person name="Delesalle V.A."/>
            <person name="Garlena R.A."/>
            <person name="Russell D.A."/>
            <person name="Pope W.H."/>
            <person name="Jacobs-Sera D."/>
            <person name="Hendrix R.W."/>
            <person name="Hatfull G.F."/>
        </authorList>
    </citation>
    <scope>NUCLEOTIDE SEQUENCE [LARGE SCALE GENOMIC DNA]</scope>
</reference>
<dbReference type="RefSeq" id="YP_009287902.1">
    <property type="nucleotide sequence ID" value="NC_031080.1"/>
</dbReference>
<evidence type="ECO:0000313" key="1">
    <source>
        <dbReference type="EMBL" id="AON96789.1"/>
    </source>
</evidence>
<protein>
    <submittedName>
        <fullName evidence="1">Uncharacterized protein</fullName>
    </submittedName>
</protein>
<dbReference type="EMBL" id="KX752698">
    <property type="protein sequence ID" value="AON96789.1"/>
    <property type="molecule type" value="Genomic_DNA"/>
</dbReference>
<proteinExistence type="predicted"/>
<dbReference type="OrthoDB" id="32762at10239"/>
<evidence type="ECO:0000313" key="2">
    <source>
        <dbReference type="Proteomes" id="UP000204231"/>
    </source>
</evidence>